<dbReference type="SMART" id="SM00421">
    <property type="entry name" value="HTH_LUXR"/>
    <property type="match status" value="1"/>
</dbReference>
<keyword evidence="3" id="KW-0238">DNA-binding</keyword>
<dbReference type="CDD" id="cd17535">
    <property type="entry name" value="REC_NarL-like"/>
    <property type="match status" value="1"/>
</dbReference>
<evidence type="ECO:0000256" key="4">
    <source>
        <dbReference type="ARBA" id="ARBA00023163"/>
    </source>
</evidence>
<dbReference type="EMBL" id="JAMKFE010000015">
    <property type="protein sequence ID" value="MCM5681969.1"/>
    <property type="molecule type" value="Genomic_DNA"/>
</dbReference>
<dbReference type="SUPFAM" id="SSF46894">
    <property type="entry name" value="C-terminal effector domain of the bipartite response regulators"/>
    <property type="match status" value="1"/>
</dbReference>
<feature type="domain" description="Response regulatory" evidence="7">
    <location>
        <begin position="3"/>
        <end position="119"/>
    </location>
</feature>
<dbReference type="InterPro" id="IPR001789">
    <property type="entry name" value="Sig_transdc_resp-reg_receiver"/>
</dbReference>
<comment type="caution">
    <text evidence="8">The sequence shown here is derived from an EMBL/GenBank/DDBJ whole genome shotgun (WGS) entry which is preliminary data.</text>
</comment>
<keyword evidence="2" id="KW-0805">Transcription regulation</keyword>
<dbReference type="Proteomes" id="UP001165541">
    <property type="component" value="Unassembled WGS sequence"/>
</dbReference>
<evidence type="ECO:0000313" key="9">
    <source>
        <dbReference type="Proteomes" id="UP001165541"/>
    </source>
</evidence>
<evidence type="ECO:0000256" key="5">
    <source>
        <dbReference type="PROSITE-ProRule" id="PRU00169"/>
    </source>
</evidence>
<dbReference type="InterPro" id="IPR016032">
    <property type="entry name" value="Sig_transdc_resp-reg_C-effctor"/>
</dbReference>
<dbReference type="SMART" id="SM00448">
    <property type="entry name" value="REC"/>
    <property type="match status" value="1"/>
</dbReference>
<keyword evidence="9" id="KW-1185">Reference proteome</keyword>
<feature type="domain" description="HTH luxR-type" evidence="6">
    <location>
        <begin position="147"/>
        <end position="212"/>
    </location>
</feature>
<dbReference type="InterPro" id="IPR000792">
    <property type="entry name" value="Tscrpt_reg_LuxR_C"/>
</dbReference>
<protein>
    <submittedName>
        <fullName evidence="8">Response regulator transcription factor</fullName>
    </submittedName>
</protein>
<accession>A0ABT0YT85</accession>
<dbReference type="PANTHER" id="PTHR43214:SF41">
    <property type="entry name" value="NITRATE_NITRITE RESPONSE REGULATOR PROTEIN NARP"/>
    <property type="match status" value="1"/>
</dbReference>
<dbReference type="SUPFAM" id="SSF52172">
    <property type="entry name" value="CheY-like"/>
    <property type="match status" value="1"/>
</dbReference>
<feature type="modified residue" description="4-aspartylphosphate" evidence="5">
    <location>
        <position position="54"/>
    </location>
</feature>
<dbReference type="InterPro" id="IPR011006">
    <property type="entry name" value="CheY-like_superfamily"/>
</dbReference>
<keyword evidence="4" id="KW-0804">Transcription</keyword>
<dbReference type="Pfam" id="PF00072">
    <property type="entry name" value="Response_reg"/>
    <property type="match status" value="1"/>
</dbReference>
<organism evidence="8 9">
    <name type="scientific">Caldimonas mangrovi</name>
    <dbReference type="NCBI Taxonomy" id="2944811"/>
    <lineage>
        <taxon>Bacteria</taxon>
        <taxon>Pseudomonadati</taxon>
        <taxon>Pseudomonadota</taxon>
        <taxon>Betaproteobacteria</taxon>
        <taxon>Burkholderiales</taxon>
        <taxon>Sphaerotilaceae</taxon>
        <taxon>Caldimonas</taxon>
    </lineage>
</organism>
<dbReference type="Gene3D" id="3.40.50.2300">
    <property type="match status" value="1"/>
</dbReference>
<evidence type="ECO:0000256" key="1">
    <source>
        <dbReference type="ARBA" id="ARBA00022553"/>
    </source>
</evidence>
<dbReference type="Pfam" id="PF00196">
    <property type="entry name" value="GerE"/>
    <property type="match status" value="1"/>
</dbReference>
<dbReference type="InterPro" id="IPR039420">
    <property type="entry name" value="WalR-like"/>
</dbReference>
<evidence type="ECO:0000256" key="3">
    <source>
        <dbReference type="ARBA" id="ARBA00023125"/>
    </source>
</evidence>
<evidence type="ECO:0000259" key="6">
    <source>
        <dbReference type="PROSITE" id="PS50043"/>
    </source>
</evidence>
<evidence type="ECO:0000256" key="2">
    <source>
        <dbReference type="ARBA" id="ARBA00023015"/>
    </source>
</evidence>
<dbReference type="PROSITE" id="PS50043">
    <property type="entry name" value="HTH_LUXR_2"/>
    <property type="match status" value="1"/>
</dbReference>
<evidence type="ECO:0000259" key="7">
    <source>
        <dbReference type="PROSITE" id="PS50110"/>
    </source>
</evidence>
<dbReference type="PANTHER" id="PTHR43214">
    <property type="entry name" value="TWO-COMPONENT RESPONSE REGULATOR"/>
    <property type="match status" value="1"/>
</dbReference>
<dbReference type="CDD" id="cd06170">
    <property type="entry name" value="LuxR_C_like"/>
    <property type="match status" value="1"/>
</dbReference>
<dbReference type="InterPro" id="IPR058245">
    <property type="entry name" value="NreC/VraR/RcsB-like_REC"/>
</dbReference>
<dbReference type="PROSITE" id="PS50110">
    <property type="entry name" value="RESPONSE_REGULATORY"/>
    <property type="match status" value="1"/>
</dbReference>
<dbReference type="PROSITE" id="PS00622">
    <property type="entry name" value="HTH_LUXR_1"/>
    <property type="match status" value="1"/>
</dbReference>
<name>A0ABT0YT85_9BURK</name>
<keyword evidence="1 5" id="KW-0597">Phosphoprotein</keyword>
<dbReference type="PRINTS" id="PR00038">
    <property type="entry name" value="HTHLUXR"/>
</dbReference>
<proteinExistence type="predicted"/>
<evidence type="ECO:0000313" key="8">
    <source>
        <dbReference type="EMBL" id="MCM5681969.1"/>
    </source>
</evidence>
<reference evidence="8" key="1">
    <citation type="submission" date="2022-05" db="EMBL/GenBank/DDBJ databases">
        <title>Schlegelella sp. nov., isolated from mangrove soil.</title>
        <authorList>
            <person name="Liu Y."/>
            <person name="Ge X."/>
            <person name="Liu W."/>
        </authorList>
    </citation>
    <scope>NUCLEOTIDE SEQUENCE</scope>
    <source>
        <strain evidence="8">S2-27</strain>
    </source>
</reference>
<dbReference type="RefSeq" id="WP_251780447.1">
    <property type="nucleotide sequence ID" value="NZ_JAMKFE010000015.1"/>
</dbReference>
<gene>
    <name evidence="8" type="ORF">M8A51_20775</name>
</gene>
<sequence>MIEVMLVEDDLHFAERFAEALERSGSMRLAARCGTVREALERLQSLAPDVLLVDLGLPDGNGIEVIRSAVQRYPNCDVLVVTMYGDQTNVLTCIEAGASGYLLKEAVKEDIVKHIDDLRSGGSPISPVIARQLLRKFQPSRPAGPAPTPLAEHVTERELQVLQLLARGFNYQEIAGLLGVSIHTIGTYIKRIYRKLHVNSRGEAVYEAQQMGILK</sequence>